<accession>A0A1L7CRP3</accession>
<dbReference type="InterPro" id="IPR051920">
    <property type="entry name" value="MPT_Adenylyltrnsfr/MoaC-Rel"/>
</dbReference>
<dbReference type="OrthoDB" id="9784492at2"/>
<dbReference type="PANTHER" id="PTHR43764">
    <property type="entry name" value="MOLYBDENUM COFACTOR BIOSYNTHESIS"/>
    <property type="match status" value="1"/>
</dbReference>
<protein>
    <submittedName>
        <fullName evidence="4">Molybdenum cofactor biosynthesis protein</fullName>
    </submittedName>
</protein>
<gene>
    <name evidence="4" type="ORF">CFRA_03575</name>
</gene>
<dbReference type="Gene3D" id="3.40.980.10">
    <property type="entry name" value="MoaB/Mog-like domain"/>
    <property type="match status" value="1"/>
</dbReference>
<dbReference type="Proteomes" id="UP000185434">
    <property type="component" value="Chromosome"/>
</dbReference>
<comment type="pathway">
    <text evidence="1">Cofactor biosynthesis; molybdopterin biosynthesis.</text>
</comment>
<dbReference type="KEGG" id="cfk:CFRA_03575"/>
<organism evidence="4 5">
    <name type="scientific">Corynebacterium frankenforstense DSM 45800</name>
    <dbReference type="NCBI Taxonomy" id="1437875"/>
    <lineage>
        <taxon>Bacteria</taxon>
        <taxon>Bacillati</taxon>
        <taxon>Actinomycetota</taxon>
        <taxon>Actinomycetes</taxon>
        <taxon>Mycobacteriales</taxon>
        <taxon>Corynebacteriaceae</taxon>
        <taxon>Corynebacterium</taxon>
    </lineage>
</organism>
<dbReference type="Pfam" id="PF00994">
    <property type="entry name" value="MoCF_biosynth"/>
    <property type="match status" value="1"/>
</dbReference>
<proteinExistence type="predicted"/>
<keyword evidence="5" id="KW-1185">Reference proteome</keyword>
<name>A0A1L7CRP3_9CORY</name>
<dbReference type="GO" id="GO:0006777">
    <property type="term" value="P:Mo-molybdopterin cofactor biosynthetic process"/>
    <property type="evidence" value="ECO:0007669"/>
    <property type="project" value="UniProtKB-KW"/>
</dbReference>
<keyword evidence="2" id="KW-0501">Molybdenum cofactor biosynthesis</keyword>
<dbReference type="InterPro" id="IPR001453">
    <property type="entry name" value="MoaB/Mog_dom"/>
</dbReference>
<evidence type="ECO:0000256" key="2">
    <source>
        <dbReference type="ARBA" id="ARBA00023150"/>
    </source>
</evidence>
<evidence type="ECO:0000256" key="1">
    <source>
        <dbReference type="ARBA" id="ARBA00005046"/>
    </source>
</evidence>
<reference evidence="4 5" key="1">
    <citation type="submission" date="2014-08" db="EMBL/GenBank/DDBJ databases">
        <title>Complete genome sequence of Corynebacterium frankenforstense ST18(T) (=DSM 45800(T)), isolated from raw cow milk.</title>
        <authorList>
            <person name="Ruckert C."/>
            <person name="Albersmeier A."/>
            <person name="Winkler A."/>
            <person name="Lipski A."/>
            <person name="Kalinowski J."/>
        </authorList>
    </citation>
    <scope>NUCLEOTIDE SEQUENCE [LARGE SCALE GENOMIC DNA]</scope>
    <source>
        <strain evidence="4 5">ST18</strain>
    </source>
</reference>
<evidence type="ECO:0000259" key="3">
    <source>
        <dbReference type="SMART" id="SM00852"/>
    </source>
</evidence>
<dbReference type="SUPFAM" id="SSF53218">
    <property type="entry name" value="Molybdenum cofactor biosynthesis proteins"/>
    <property type="match status" value="1"/>
</dbReference>
<dbReference type="PANTHER" id="PTHR43764:SF1">
    <property type="entry name" value="MOLYBDOPTERIN MOLYBDOTRANSFERASE"/>
    <property type="match status" value="1"/>
</dbReference>
<dbReference type="CDD" id="cd00886">
    <property type="entry name" value="MogA_MoaB"/>
    <property type="match status" value="1"/>
</dbReference>
<feature type="domain" description="MoaB/Mog" evidence="3">
    <location>
        <begin position="39"/>
        <end position="180"/>
    </location>
</feature>
<evidence type="ECO:0000313" key="5">
    <source>
        <dbReference type="Proteomes" id="UP000185434"/>
    </source>
</evidence>
<dbReference type="SMART" id="SM00852">
    <property type="entry name" value="MoCF_biosynth"/>
    <property type="match status" value="1"/>
</dbReference>
<evidence type="ECO:0000313" key="4">
    <source>
        <dbReference type="EMBL" id="APT88506.1"/>
    </source>
</evidence>
<dbReference type="EMBL" id="CP009247">
    <property type="protein sequence ID" value="APT88506.1"/>
    <property type="molecule type" value="Genomic_DNA"/>
</dbReference>
<dbReference type="AlphaFoldDB" id="A0A1L7CRP3"/>
<dbReference type="RefSeq" id="WP_075664840.1">
    <property type="nucleotide sequence ID" value="NZ_CP009247.1"/>
</dbReference>
<dbReference type="STRING" id="1437875.CFRA_03575"/>
<sequence>MDRHFTAAHGDLADLGDPDPDYLLATEREQPVHAQRNALAVIVSDHRTEAVDGTGYLLTELLSEAGFAVDGVLRVASNKSQIRQAIETAVVGGVDLVVTVGGTGVSPRDKTPEATRAVLDQVVPGVPQALRSSALRGGAIDACTSRGTAGVSGQTVVVNLADSRAAVRDGLATIPPLVHHLIDELQRASMGDVAPRDEAHR</sequence>
<dbReference type="InterPro" id="IPR036425">
    <property type="entry name" value="MoaB/Mog-like_dom_sf"/>
</dbReference>